<evidence type="ECO:0000256" key="1">
    <source>
        <dbReference type="SAM" id="MobiDB-lite"/>
    </source>
</evidence>
<sequence>MERDISSHQLDAVAGRSRGRIAGRHDDVGRRGQLVGILGDRCETDVRIRPAPRHYCPGSAIVTLTVSFFPLYENSIKPIPTSGRFIPFVIIPCVGALKRKGALAPRSAPRRGRRDSAVKSVRSTAAASGGPIVCGSAARPDSGRHAGVGAGRWAGGGAQHGAAALSLCSSASIP</sequence>
<dbReference type="EMBL" id="BGZK01000045">
    <property type="protein sequence ID" value="GBP11240.1"/>
    <property type="molecule type" value="Genomic_DNA"/>
</dbReference>
<evidence type="ECO:0000313" key="2">
    <source>
        <dbReference type="EMBL" id="GBP11240.1"/>
    </source>
</evidence>
<protein>
    <submittedName>
        <fullName evidence="2">Uncharacterized protein</fullName>
    </submittedName>
</protein>
<gene>
    <name evidence="2" type="ORF">EVAR_6049_1</name>
</gene>
<reference evidence="2 3" key="1">
    <citation type="journal article" date="2019" name="Commun. Biol.">
        <title>The bagworm genome reveals a unique fibroin gene that provides high tensile strength.</title>
        <authorList>
            <person name="Kono N."/>
            <person name="Nakamura H."/>
            <person name="Ohtoshi R."/>
            <person name="Tomita M."/>
            <person name="Numata K."/>
            <person name="Arakawa K."/>
        </authorList>
    </citation>
    <scope>NUCLEOTIDE SEQUENCE [LARGE SCALE GENOMIC DNA]</scope>
</reference>
<organism evidence="2 3">
    <name type="scientific">Eumeta variegata</name>
    <name type="common">Bagworm moth</name>
    <name type="synonym">Eumeta japonica</name>
    <dbReference type="NCBI Taxonomy" id="151549"/>
    <lineage>
        <taxon>Eukaryota</taxon>
        <taxon>Metazoa</taxon>
        <taxon>Ecdysozoa</taxon>
        <taxon>Arthropoda</taxon>
        <taxon>Hexapoda</taxon>
        <taxon>Insecta</taxon>
        <taxon>Pterygota</taxon>
        <taxon>Neoptera</taxon>
        <taxon>Endopterygota</taxon>
        <taxon>Lepidoptera</taxon>
        <taxon>Glossata</taxon>
        <taxon>Ditrysia</taxon>
        <taxon>Tineoidea</taxon>
        <taxon>Psychidae</taxon>
        <taxon>Oiketicinae</taxon>
        <taxon>Eumeta</taxon>
    </lineage>
</organism>
<evidence type="ECO:0000313" key="3">
    <source>
        <dbReference type="Proteomes" id="UP000299102"/>
    </source>
</evidence>
<dbReference type="AlphaFoldDB" id="A0A4C1TCC7"/>
<dbReference type="Proteomes" id="UP000299102">
    <property type="component" value="Unassembled WGS sequence"/>
</dbReference>
<proteinExistence type="predicted"/>
<name>A0A4C1TCC7_EUMVA</name>
<keyword evidence="3" id="KW-1185">Reference proteome</keyword>
<feature type="region of interest" description="Disordered" evidence="1">
    <location>
        <begin position="105"/>
        <end position="128"/>
    </location>
</feature>
<accession>A0A4C1TCC7</accession>
<comment type="caution">
    <text evidence="2">The sequence shown here is derived from an EMBL/GenBank/DDBJ whole genome shotgun (WGS) entry which is preliminary data.</text>
</comment>